<proteinExistence type="predicted"/>
<dbReference type="Proteomes" id="UP000295453">
    <property type="component" value="Unassembled WGS sequence"/>
</dbReference>
<organism evidence="2 3">
    <name type="scientific">Nocardioides jejuensis</name>
    <dbReference type="NCBI Taxonomy" id="2502782"/>
    <lineage>
        <taxon>Bacteria</taxon>
        <taxon>Bacillati</taxon>
        <taxon>Actinomycetota</taxon>
        <taxon>Actinomycetes</taxon>
        <taxon>Propionibacteriales</taxon>
        <taxon>Nocardioidaceae</taxon>
        <taxon>Nocardioides</taxon>
    </lineage>
</organism>
<gene>
    <name evidence="2" type="ORF">EPD65_09625</name>
</gene>
<sequence length="207" mass="22363">MRSLLAVLLLVALAACSGPARDRHEPAGAVATTAPTALTCDGDSLTVNLDYGGDRTFTELLATWSSTHGRPWVDRARRSIWFLRPDGTAHTVLTFTHSKPRGGRAWWVGGYQVCNDASQWKHLRAAPTAVELEVGHCWIDPVTVLGTTWDVMREDQFGWGGPAPRGFTSHGAVAAAGDVAVYTDASGTRLTLVPQDDPWALRRGLCD</sequence>
<comment type="caution">
    <text evidence="2">The sequence shown here is derived from an EMBL/GenBank/DDBJ whole genome shotgun (WGS) entry which is preliminary data.</text>
</comment>
<dbReference type="AlphaFoldDB" id="A0A4R1C200"/>
<keyword evidence="3" id="KW-1185">Reference proteome</keyword>
<evidence type="ECO:0008006" key="4">
    <source>
        <dbReference type="Google" id="ProtNLM"/>
    </source>
</evidence>
<evidence type="ECO:0000313" key="3">
    <source>
        <dbReference type="Proteomes" id="UP000295453"/>
    </source>
</evidence>
<reference evidence="2 3" key="1">
    <citation type="submission" date="2019-03" db="EMBL/GenBank/DDBJ databases">
        <authorList>
            <person name="Kim M.K.M."/>
        </authorList>
    </citation>
    <scope>NUCLEOTIDE SEQUENCE [LARGE SCALE GENOMIC DNA]</scope>
    <source>
        <strain evidence="2 3">18JY15-6</strain>
    </source>
</reference>
<evidence type="ECO:0000256" key="1">
    <source>
        <dbReference type="SAM" id="SignalP"/>
    </source>
</evidence>
<evidence type="ECO:0000313" key="2">
    <source>
        <dbReference type="EMBL" id="TCJ24147.1"/>
    </source>
</evidence>
<accession>A0A4R1C200</accession>
<dbReference type="RefSeq" id="WP_131583522.1">
    <property type="nucleotide sequence ID" value="NZ_SJZJ01000014.1"/>
</dbReference>
<feature type="chain" id="PRO_5039643325" description="Lipoprotein" evidence="1">
    <location>
        <begin position="21"/>
        <end position="207"/>
    </location>
</feature>
<name>A0A4R1C200_9ACTN</name>
<keyword evidence="1" id="KW-0732">Signal</keyword>
<dbReference type="OrthoDB" id="9808367at2"/>
<dbReference type="EMBL" id="SJZJ01000014">
    <property type="protein sequence ID" value="TCJ24147.1"/>
    <property type="molecule type" value="Genomic_DNA"/>
</dbReference>
<dbReference type="PROSITE" id="PS51257">
    <property type="entry name" value="PROKAR_LIPOPROTEIN"/>
    <property type="match status" value="1"/>
</dbReference>
<feature type="signal peptide" evidence="1">
    <location>
        <begin position="1"/>
        <end position="20"/>
    </location>
</feature>
<protein>
    <recommendedName>
        <fullName evidence="4">Lipoprotein</fullName>
    </recommendedName>
</protein>